<dbReference type="InterPro" id="IPR000387">
    <property type="entry name" value="Tyr_Pase_dom"/>
</dbReference>
<dbReference type="Gene3D" id="3.90.190.10">
    <property type="entry name" value="Protein tyrosine phosphatase superfamily"/>
    <property type="match status" value="1"/>
</dbReference>
<evidence type="ECO:0000259" key="5">
    <source>
        <dbReference type="PROSITE" id="PS50054"/>
    </source>
</evidence>
<dbReference type="GO" id="GO:0017017">
    <property type="term" value="F:MAP kinase tyrosine/serine/threonine phosphatase activity"/>
    <property type="evidence" value="ECO:0007669"/>
    <property type="project" value="TreeGrafter"/>
</dbReference>
<evidence type="ECO:0000256" key="4">
    <source>
        <dbReference type="ARBA" id="ARBA00022912"/>
    </source>
</evidence>
<evidence type="ECO:0000313" key="8">
    <source>
        <dbReference type="Proteomes" id="UP000192578"/>
    </source>
</evidence>
<proteinExistence type="inferred from homology"/>
<dbReference type="PANTHER" id="PTHR10159">
    <property type="entry name" value="DUAL SPECIFICITY PROTEIN PHOSPHATASE"/>
    <property type="match status" value="1"/>
</dbReference>
<dbReference type="PANTHER" id="PTHR10159:SF519">
    <property type="entry name" value="DUAL SPECIFICITY PROTEIN PHOSPHATASE MPK3"/>
    <property type="match status" value="1"/>
</dbReference>
<comment type="caution">
    <text evidence="7">The sequence shown here is derived from an EMBL/GenBank/DDBJ whole genome shotgun (WGS) entry which is preliminary data.</text>
</comment>
<dbReference type="InterPro" id="IPR016130">
    <property type="entry name" value="Tyr_Pase_AS"/>
</dbReference>
<dbReference type="CDD" id="cd14498">
    <property type="entry name" value="DSP"/>
    <property type="match status" value="1"/>
</dbReference>
<dbReference type="InterPro" id="IPR000340">
    <property type="entry name" value="Dual-sp_phosphatase_cat-dom"/>
</dbReference>
<dbReference type="AlphaFoldDB" id="A0A1W0WEA8"/>
<keyword evidence="8" id="KW-1185">Reference proteome</keyword>
<name>A0A1W0WEA8_HYPEX</name>
<dbReference type="InterPro" id="IPR029021">
    <property type="entry name" value="Prot-tyrosine_phosphatase-like"/>
</dbReference>
<accession>A0A1W0WEA8</accession>
<dbReference type="GO" id="GO:0016301">
    <property type="term" value="F:kinase activity"/>
    <property type="evidence" value="ECO:0007669"/>
    <property type="project" value="UniProtKB-KW"/>
</dbReference>
<evidence type="ECO:0000256" key="1">
    <source>
        <dbReference type="ARBA" id="ARBA00008601"/>
    </source>
</evidence>
<dbReference type="SMART" id="SM00195">
    <property type="entry name" value="DSPc"/>
    <property type="match status" value="1"/>
</dbReference>
<dbReference type="EC" id="3.1.3.48" evidence="2"/>
<protein>
    <recommendedName>
        <fullName evidence="2">protein-tyrosine-phosphatase</fullName>
        <ecNumber evidence="2">3.1.3.48</ecNumber>
    </recommendedName>
</protein>
<comment type="similarity">
    <text evidence="1">Belongs to the protein-tyrosine phosphatase family. Non-receptor class dual specificity subfamily.</text>
</comment>
<dbReference type="GO" id="GO:0008330">
    <property type="term" value="F:protein tyrosine/threonine phosphatase activity"/>
    <property type="evidence" value="ECO:0007669"/>
    <property type="project" value="TreeGrafter"/>
</dbReference>
<feature type="domain" description="Tyrosine-protein phosphatase" evidence="5">
    <location>
        <begin position="16"/>
        <end position="155"/>
    </location>
</feature>
<keyword evidence="7" id="KW-0418">Kinase</keyword>
<dbReference type="EMBL" id="MTYJ01000122">
    <property type="protein sequence ID" value="OQV13512.1"/>
    <property type="molecule type" value="Genomic_DNA"/>
</dbReference>
<evidence type="ECO:0000256" key="3">
    <source>
        <dbReference type="ARBA" id="ARBA00022801"/>
    </source>
</evidence>
<keyword evidence="7" id="KW-0808">Transferase</keyword>
<dbReference type="OrthoDB" id="10252009at2759"/>
<dbReference type="PROSITE" id="PS50054">
    <property type="entry name" value="TYR_PHOSPHATASE_DUAL"/>
    <property type="match status" value="1"/>
</dbReference>
<gene>
    <name evidence="7" type="ORF">BV898_12259</name>
</gene>
<dbReference type="SUPFAM" id="SSF52799">
    <property type="entry name" value="(Phosphotyrosine protein) phosphatases II"/>
    <property type="match status" value="1"/>
</dbReference>
<organism evidence="7 8">
    <name type="scientific">Hypsibius exemplaris</name>
    <name type="common">Freshwater tardigrade</name>
    <dbReference type="NCBI Taxonomy" id="2072580"/>
    <lineage>
        <taxon>Eukaryota</taxon>
        <taxon>Metazoa</taxon>
        <taxon>Ecdysozoa</taxon>
        <taxon>Tardigrada</taxon>
        <taxon>Eutardigrada</taxon>
        <taxon>Parachela</taxon>
        <taxon>Hypsibioidea</taxon>
        <taxon>Hypsibiidae</taxon>
        <taxon>Hypsibius</taxon>
    </lineage>
</organism>
<keyword evidence="3" id="KW-0378">Hydrolase</keyword>
<dbReference type="GO" id="GO:0033550">
    <property type="term" value="F:MAP kinase tyrosine phosphatase activity"/>
    <property type="evidence" value="ECO:0007669"/>
    <property type="project" value="TreeGrafter"/>
</dbReference>
<dbReference type="InterPro" id="IPR020422">
    <property type="entry name" value="TYR_PHOSPHATASE_DUAL_dom"/>
</dbReference>
<dbReference type="Proteomes" id="UP000192578">
    <property type="component" value="Unassembled WGS sequence"/>
</dbReference>
<dbReference type="PROSITE" id="PS00383">
    <property type="entry name" value="TYR_PHOSPHATASE_1"/>
    <property type="match status" value="1"/>
</dbReference>
<sequence length="178" mass="19060">MGKGKKSQLTGNKTYAASLILPNLYLGPASSAESSHFLTDEGVTHVLSVGKNAPQTFPNIKYLKLPLLDNDSASLLPAIESTIASIDGICNTGTILIHCSAGISRSPSVVAGYLMRSKRITLHEALGMIVRVRPQVSPNPNFLSQLKDMEMRLFGSASVTVDSLPSRKEDKEAMFGSI</sequence>
<reference evidence="8" key="1">
    <citation type="submission" date="2017-01" db="EMBL/GenBank/DDBJ databases">
        <title>Comparative genomics of anhydrobiosis in the tardigrade Hypsibius dujardini.</title>
        <authorList>
            <person name="Yoshida Y."/>
            <person name="Koutsovoulos G."/>
            <person name="Laetsch D."/>
            <person name="Stevens L."/>
            <person name="Kumar S."/>
            <person name="Horikawa D."/>
            <person name="Ishino K."/>
            <person name="Komine S."/>
            <person name="Tomita M."/>
            <person name="Blaxter M."/>
            <person name="Arakawa K."/>
        </authorList>
    </citation>
    <scope>NUCLEOTIDE SEQUENCE [LARGE SCALE GENOMIC DNA]</scope>
    <source>
        <strain evidence="8">Z151</strain>
    </source>
</reference>
<dbReference type="GO" id="GO:0005737">
    <property type="term" value="C:cytoplasm"/>
    <property type="evidence" value="ECO:0007669"/>
    <property type="project" value="TreeGrafter"/>
</dbReference>
<feature type="domain" description="Tyrosine specific protein phosphatases" evidence="6">
    <location>
        <begin position="73"/>
        <end position="134"/>
    </location>
</feature>
<dbReference type="Pfam" id="PF00782">
    <property type="entry name" value="DSPc"/>
    <property type="match status" value="1"/>
</dbReference>
<keyword evidence="4" id="KW-0904">Protein phosphatase</keyword>
<evidence type="ECO:0000256" key="2">
    <source>
        <dbReference type="ARBA" id="ARBA00013064"/>
    </source>
</evidence>
<dbReference type="PROSITE" id="PS50056">
    <property type="entry name" value="TYR_PHOSPHATASE_2"/>
    <property type="match status" value="1"/>
</dbReference>
<dbReference type="PRINTS" id="PR01908">
    <property type="entry name" value="ADSPHPHTASE"/>
</dbReference>
<evidence type="ECO:0000259" key="6">
    <source>
        <dbReference type="PROSITE" id="PS50056"/>
    </source>
</evidence>
<dbReference type="GO" id="GO:0043409">
    <property type="term" value="P:negative regulation of MAPK cascade"/>
    <property type="evidence" value="ECO:0007669"/>
    <property type="project" value="TreeGrafter"/>
</dbReference>
<evidence type="ECO:0000313" key="7">
    <source>
        <dbReference type="EMBL" id="OQV13512.1"/>
    </source>
</evidence>